<keyword evidence="3" id="KW-1185">Reference proteome</keyword>
<name>A0A484GFK1_SOUCH</name>
<dbReference type="AlphaFoldDB" id="A0A484GFK1"/>
<evidence type="ECO:0000313" key="3">
    <source>
        <dbReference type="Proteomes" id="UP000295264"/>
    </source>
</evidence>
<dbReference type="Proteomes" id="UP000295264">
    <property type="component" value="Unassembled WGS sequence"/>
</dbReference>
<feature type="region of interest" description="Disordered" evidence="1">
    <location>
        <begin position="59"/>
        <end position="89"/>
    </location>
</feature>
<proteinExistence type="predicted"/>
<comment type="caution">
    <text evidence="2">The sequence shown here is derived from an EMBL/GenBank/DDBJ whole genome shotgun (WGS) entry which is preliminary data.</text>
</comment>
<protein>
    <submittedName>
        <fullName evidence="2">Uncharacterized protein</fullName>
    </submittedName>
</protein>
<reference evidence="2 3" key="1">
    <citation type="journal article" date="2018" name="Genomics">
        <title>Molecular footprints of inshore aquatic adaptation in Indo-Pacific humpback dolphin (Sousa chinensis).</title>
        <authorList>
            <person name="Ming Y."/>
            <person name="Jian J."/>
            <person name="Yu F."/>
            <person name="Yu X."/>
            <person name="Wang J."/>
            <person name="Liu W."/>
        </authorList>
    </citation>
    <scope>NUCLEOTIDE SEQUENCE [LARGE SCALE GENOMIC DNA]</scope>
    <source>
        <strain evidence="2">MY-2018</strain>
        <tissue evidence="2">Skin</tissue>
    </source>
</reference>
<evidence type="ECO:0000256" key="1">
    <source>
        <dbReference type="SAM" id="MobiDB-lite"/>
    </source>
</evidence>
<sequence>MLQTLRENGVKKSAHQLLHASPVTQDISTMYCRLLDASQKKENIPVDLENKTQYPCFNERKGNEGKKREVRGGWGERKDKENHRRKKKGDWMEKGASAFCYTVTSVLAELTAGNLVGVQMSPGLSTGLTELIFEIREECGRGKPGIHSIFFPNKIILLCHALYDTEQRNINQLLCRITSTTCWPMEPSGQLYTKSGEGVPGAFVQASAYGFAFGQFFARSPPPGLEMGVYLVLQRVEHVPHLVDFFMKLL</sequence>
<dbReference type="EMBL" id="QWLN02009379">
    <property type="protein sequence ID" value="TEA34462.1"/>
    <property type="molecule type" value="Genomic_DNA"/>
</dbReference>
<feature type="compositionally biased region" description="Basic and acidic residues" evidence="1">
    <location>
        <begin position="59"/>
        <end position="82"/>
    </location>
</feature>
<organism evidence="2 3">
    <name type="scientific">Sousa chinensis</name>
    <name type="common">Indo-pacific humpbacked dolphin</name>
    <name type="synonym">Steno chinensis</name>
    <dbReference type="NCBI Taxonomy" id="103600"/>
    <lineage>
        <taxon>Eukaryota</taxon>
        <taxon>Metazoa</taxon>
        <taxon>Chordata</taxon>
        <taxon>Craniata</taxon>
        <taxon>Vertebrata</taxon>
        <taxon>Euteleostomi</taxon>
        <taxon>Mammalia</taxon>
        <taxon>Eutheria</taxon>
        <taxon>Laurasiatheria</taxon>
        <taxon>Artiodactyla</taxon>
        <taxon>Whippomorpha</taxon>
        <taxon>Cetacea</taxon>
        <taxon>Odontoceti</taxon>
        <taxon>Delphinidae</taxon>
        <taxon>Sousa</taxon>
    </lineage>
</organism>
<accession>A0A484GFK1</accession>
<evidence type="ECO:0000313" key="2">
    <source>
        <dbReference type="EMBL" id="TEA34462.1"/>
    </source>
</evidence>
<gene>
    <name evidence="2" type="ORF">DBR06_SOUSAS410007</name>
</gene>